<dbReference type="InterPro" id="IPR048720">
    <property type="entry name" value="PROPPIN"/>
</dbReference>
<dbReference type="SUPFAM" id="SSF50978">
    <property type="entry name" value="WD40 repeat-like"/>
    <property type="match status" value="1"/>
</dbReference>
<comment type="caution">
    <text evidence="6">The sequence shown here is derived from an EMBL/GenBank/DDBJ whole genome shotgun (WGS) entry which is preliminary data.</text>
</comment>
<evidence type="ECO:0008006" key="9">
    <source>
        <dbReference type="Google" id="ProtNLM"/>
    </source>
</evidence>
<dbReference type="EMBL" id="SPOF01000012">
    <property type="protein sequence ID" value="TIB14038.1"/>
    <property type="molecule type" value="Genomic_DNA"/>
</dbReference>
<dbReference type="Proteomes" id="UP000310689">
    <property type="component" value="Unassembled WGS sequence"/>
</dbReference>
<reference evidence="7 8" key="1">
    <citation type="submission" date="2019-03" db="EMBL/GenBank/DDBJ databases">
        <title>Sequencing 23 genomes of Wallemia ichthyophaga.</title>
        <authorList>
            <person name="Gostincar C."/>
        </authorList>
    </citation>
    <scope>NUCLEOTIDE SEQUENCE [LARGE SCALE GENOMIC DNA]</scope>
    <source>
        <strain evidence="6 8">EXF-6200</strain>
        <strain evidence="5 7">EXF-8621</strain>
    </source>
</reference>
<dbReference type="Pfam" id="PF21032">
    <property type="entry name" value="PROPPIN"/>
    <property type="match status" value="3"/>
</dbReference>
<dbReference type="PANTHER" id="PTHR11227">
    <property type="entry name" value="WD-REPEAT PROTEIN INTERACTING WITH PHOSPHOINOSIDES WIPI -RELATED"/>
    <property type="match status" value="1"/>
</dbReference>
<dbReference type="Gene3D" id="2.130.10.10">
    <property type="entry name" value="YVTN repeat-like/Quinoprotein amine dehydrogenase"/>
    <property type="match status" value="1"/>
</dbReference>
<proteinExistence type="inferred from homology"/>
<gene>
    <name evidence="6" type="ORF">E3P86_03066</name>
    <name evidence="5" type="ORF">E3P90_01388</name>
</gene>
<evidence type="ECO:0000256" key="3">
    <source>
        <dbReference type="ARBA" id="ARBA00025740"/>
    </source>
</evidence>
<feature type="compositionally biased region" description="Low complexity" evidence="4">
    <location>
        <begin position="215"/>
        <end position="227"/>
    </location>
</feature>
<dbReference type="AlphaFoldDB" id="A0A4T0FY08"/>
<dbReference type="Proteomes" id="UP000306954">
    <property type="component" value="Unassembled WGS sequence"/>
</dbReference>
<comment type="similarity">
    <text evidence="3">Belongs to the WD repeat PROPPIN family.</text>
</comment>
<feature type="region of interest" description="Disordered" evidence="4">
    <location>
        <begin position="213"/>
        <end position="235"/>
    </location>
</feature>
<evidence type="ECO:0000313" key="8">
    <source>
        <dbReference type="Proteomes" id="UP000310689"/>
    </source>
</evidence>
<accession>A0A4T0FY08</accession>
<evidence type="ECO:0000313" key="7">
    <source>
        <dbReference type="Proteomes" id="UP000306954"/>
    </source>
</evidence>
<feature type="non-terminal residue" evidence="6">
    <location>
        <position position="1"/>
    </location>
</feature>
<sequence>VLQVLVSTGECITSVYVLWLLRYLSNSYQTHKQLDISSREDDSDDSDLNNPITAWTNPPNHPALSIMPKSNNELLFASLNQDYSCVSVGTTKGYAIANCEPFGRIHGKNDGATSLVEMLFCTSLIAIVGGLDRNSDRKLQIVNTKRQSIICDLFYPTKILGVKLNRKRLIVILEKEIYMYDVSNMKLIWNSETCPNPDAVVALSSSSDPSYLVYPSQSPSTQTASSAAPPPLPNANSHSNNGDVIIFDTLSQQAVNLLSAHKSPVASLALNSSSSMLATASDKGTVIRVFSLPSADKLYQFRRGSYPARVYSIAFNQVSTLLAVSSATDTIHIFKVGRSFDGASSNNDDITSETSDRLANQAGMLGGYEAFVDGKRRSSLGTSISQKGLSFGKALTSGAGSISKHLPRGVTEMWEPSRDFAFAKLPERGVETRVGLSSTLPQLMVVSSQGLFYSYSIDLENGGECTLIKQYNLLDSME</sequence>
<evidence type="ECO:0000313" key="6">
    <source>
        <dbReference type="EMBL" id="TIB32875.1"/>
    </source>
</evidence>
<dbReference type="GO" id="GO:0005737">
    <property type="term" value="C:cytoplasm"/>
    <property type="evidence" value="ECO:0007669"/>
    <property type="project" value="UniProtKB-ARBA"/>
</dbReference>
<evidence type="ECO:0000256" key="4">
    <source>
        <dbReference type="SAM" id="MobiDB-lite"/>
    </source>
</evidence>
<dbReference type="SMART" id="SM00320">
    <property type="entry name" value="WD40"/>
    <property type="match status" value="2"/>
</dbReference>
<evidence type="ECO:0000256" key="2">
    <source>
        <dbReference type="ARBA" id="ARBA00022737"/>
    </source>
</evidence>
<dbReference type="InterPro" id="IPR036322">
    <property type="entry name" value="WD40_repeat_dom_sf"/>
</dbReference>
<organism evidence="6 8">
    <name type="scientific">Wallemia ichthyophaga</name>
    <dbReference type="NCBI Taxonomy" id="245174"/>
    <lineage>
        <taxon>Eukaryota</taxon>
        <taxon>Fungi</taxon>
        <taxon>Dikarya</taxon>
        <taxon>Basidiomycota</taxon>
        <taxon>Wallemiomycotina</taxon>
        <taxon>Wallemiomycetes</taxon>
        <taxon>Wallemiales</taxon>
        <taxon>Wallemiaceae</taxon>
        <taxon>Wallemia</taxon>
    </lineage>
</organism>
<evidence type="ECO:0000256" key="1">
    <source>
        <dbReference type="ARBA" id="ARBA00022574"/>
    </source>
</evidence>
<evidence type="ECO:0000313" key="5">
    <source>
        <dbReference type="EMBL" id="TIB14038.1"/>
    </source>
</evidence>
<keyword evidence="2" id="KW-0677">Repeat</keyword>
<keyword evidence="1" id="KW-0853">WD repeat</keyword>
<dbReference type="InterPro" id="IPR001680">
    <property type="entry name" value="WD40_rpt"/>
</dbReference>
<protein>
    <recommendedName>
        <fullName evidence="9">Autophagy-related protein 18</fullName>
    </recommendedName>
</protein>
<dbReference type="EMBL" id="SPOI01000194">
    <property type="protein sequence ID" value="TIB32875.1"/>
    <property type="molecule type" value="Genomic_DNA"/>
</dbReference>
<dbReference type="InterPro" id="IPR015943">
    <property type="entry name" value="WD40/YVTN_repeat-like_dom_sf"/>
</dbReference>
<name>A0A4T0FY08_WALIC</name>